<dbReference type="Gene3D" id="3.40.50.300">
    <property type="entry name" value="P-loop containing nucleotide triphosphate hydrolases"/>
    <property type="match status" value="2"/>
</dbReference>
<sequence length="1620" mass="184395">MVSCQLRALFWRNCLIQLRCWVSAASIIGFPLMFCILLELYSIVTPTKTIPAQIFTAKPVEDLTRPFTKKLLFLPESKATTRMMKEGASFETPETQPVRHQTEKYGNLVANLQFVNDTEIPRNLKFQIITSKYDDHYENGVIFAQYAVTKIFINYWLRKRNTSKAPLIEKFYLQLLPRPYSVQSVRYETLHFLELVFPFLFVGLVSFTTLCVVQDMERKIKSFFSVFEMPESTYWLSWFLTSFLIGLLTCLAITAVMSIDKDHNGTLVHRNPVPILFILLVYLVNVLSYSFLVACLGRKARDAAITGGVIFLLTRYSAPSLLHYTKSRVLALATGCVVFHTGSLVLDILFANERQEKHMVWSRLWEPYELMPHLNALDALLMLGSNTLLNSVLVWYLDSTRPAQCGTPQPFWFAFTRKYWMASKNSSSFFPVGLLQSFHKSDLANDSLTAIIQIRGLVKVVDGPFSILGTDLDMFAHQVSVMAGPAGAGKTTTLNMLTGLEVASGGSAYINGSDIKLNTAVARASLSLCPNHDTLFDQLTCGEHLEFYSMLRGRYQEILGDNDIFYSHIDKEQKKAEMSALLEDLGLAENVPCKSLNTSDRQKLAIACSFVEDCRAIFLDEPFEALDTPSKREVQKFLHNKKMNKAIVVTTRHIDEAEETADRIIIIVKGVIKASGSLGYLQGLFGIGYHINLAMETDYDVNEVSKVIHKGIVSNPEPDVQNETELRFRIAEDYAKLLPAILRDLENQRVALKIKHLSLNSNWLKDVYTRFEVGLEEKQYWEEEISESRVSIFDDLVGIERFYRRHSDALSHGSNNLAPEEVLRKVHENLDFHHLKHFPLLAHQLQAIFLMKLILFCRGRRLSALQLLLPFALTLLGRIIDGQAGVERTKSDPLYFTPSSWRRDLVFPVFYEKFDRARLVMEYILEVHEVYGEIEEFKYSSSSFNGTIEEFANLMLNDLAKERTIPLYKELVQYGLVKLVNSPYIIVYYRNASNHSDGIAMQLALNAWVKCSLGSEFSVQSGVQLHPRPYEDMVDRFPRRWTTFFFLSISMAAVPLPFMYRLVLERASGTKQLESMNGVRPYDYCRGHFLFDFILYYLMVVPVMVVLFLSGLTNHDQTLLTIIILTVFGLTMIEYLYALHFFFLKPMVAAFVVFMINMVIGVTLSTYVVSSALKGKPGQEFILFIGVTVSISTPNFPLTGFLYLLTIQPSNFLFPVDTEIYDSSTFFCHPISFIYCLLFQLLVFWTVVAFFEFKVDKKIRCLLPTEVTDDVSPIDFLEDVDVKTIRNKIDSAHKSNLILTYSLVMKNLKKQYRTDHQVLTAVHNFSFGMYEKECLGLLGPQDAGKTTVCQMITGEVNISYGQVHMNGLNVMKHAKRTQTMIGYCPQHDDMPDQLTGREALYMFARLGGVPRKVLPKIVQNTIDLTSMSPYEDQLIKTYSSGFKRRVSVAIAIIGSPKFILLDEPTEGLDTQAKHMLWEVFQNLRKAGKTLILATRSIEECVTVCTHMAVMVKGHTVCLGAPERLKQKFSKGYTVTLYAMPSDIGGYIDLTPAEEFVLDTFHGSKLFAKSESYVDILVPEAVPPADVIDSLESALNTLNFQRYKIQQTTFEQMLLKFMKTD</sequence>
<feature type="transmembrane region" description="Helical" evidence="7">
    <location>
        <begin position="1181"/>
        <end position="1205"/>
    </location>
</feature>
<dbReference type="SUPFAM" id="SSF52540">
    <property type="entry name" value="P-loop containing nucleoside triphosphate hydrolases"/>
    <property type="match status" value="2"/>
</dbReference>
<dbReference type="Pfam" id="PF12698">
    <property type="entry name" value="ABC2_membrane_3"/>
    <property type="match status" value="1"/>
</dbReference>
<keyword evidence="9" id="KW-1185">Reference proteome</keyword>
<keyword evidence="5 7" id="KW-1133">Transmembrane helix</keyword>
<dbReference type="GO" id="GO:0016887">
    <property type="term" value="F:ATP hydrolysis activity"/>
    <property type="evidence" value="ECO:0007669"/>
    <property type="project" value="InterPro"/>
</dbReference>
<evidence type="ECO:0000256" key="6">
    <source>
        <dbReference type="ARBA" id="ARBA00023136"/>
    </source>
</evidence>
<feature type="transmembrane region" description="Helical" evidence="7">
    <location>
        <begin position="1119"/>
        <end position="1142"/>
    </location>
</feature>
<organism evidence="9 10">
    <name type="scientific">Biomphalaria glabrata</name>
    <name type="common">Bloodfluke planorb</name>
    <name type="synonym">Freshwater snail</name>
    <dbReference type="NCBI Taxonomy" id="6526"/>
    <lineage>
        <taxon>Eukaryota</taxon>
        <taxon>Metazoa</taxon>
        <taxon>Spiralia</taxon>
        <taxon>Lophotrochozoa</taxon>
        <taxon>Mollusca</taxon>
        <taxon>Gastropoda</taxon>
        <taxon>Heterobranchia</taxon>
        <taxon>Euthyneura</taxon>
        <taxon>Panpulmonata</taxon>
        <taxon>Hygrophila</taxon>
        <taxon>Lymnaeoidea</taxon>
        <taxon>Planorbidae</taxon>
        <taxon>Biomphalaria</taxon>
    </lineage>
</organism>
<feature type="transmembrane region" description="Helical" evidence="7">
    <location>
        <begin position="275"/>
        <end position="296"/>
    </location>
</feature>
<dbReference type="CDD" id="cd03263">
    <property type="entry name" value="ABC_subfamily_A"/>
    <property type="match status" value="1"/>
</dbReference>
<dbReference type="Proteomes" id="UP001165740">
    <property type="component" value="Chromosome 9"/>
</dbReference>
<name>A0A9W3BF87_BIOGL</name>
<feature type="transmembrane region" description="Helical" evidence="7">
    <location>
        <begin position="195"/>
        <end position="213"/>
    </location>
</feature>
<keyword evidence="2 7" id="KW-0812">Transmembrane</keyword>
<feature type="transmembrane region" description="Helical" evidence="7">
    <location>
        <begin position="1231"/>
        <end position="1251"/>
    </location>
</feature>
<reference evidence="10" key="1">
    <citation type="submission" date="2025-08" db="UniProtKB">
        <authorList>
            <consortium name="RefSeq"/>
        </authorList>
    </citation>
    <scope>IDENTIFICATION</scope>
</reference>
<evidence type="ECO:0000256" key="5">
    <source>
        <dbReference type="ARBA" id="ARBA00022989"/>
    </source>
</evidence>
<keyword evidence="6 7" id="KW-0472">Membrane</keyword>
<dbReference type="GO" id="GO:0005319">
    <property type="term" value="F:lipid transporter activity"/>
    <property type="evidence" value="ECO:0007669"/>
    <property type="project" value="TreeGrafter"/>
</dbReference>
<protein>
    <submittedName>
        <fullName evidence="10">ATP-binding cassette sub-family A member 2-like</fullName>
    </submittedName>
</protein>
<dbReference type="GO" id="GO:0140359">
    <property type="term" value="F:ABC-type transporter activity"/>
    <property type="evidence" value="ECO:0007669"/>
    <property type="project" value="InterPro"/>
</dbReference>
<dbReference type="GeneID" id="106071991"/>
<dbReference type="PANTHER" id="PTHR19229:SF250">
    <property type="entry name" value="ABC TRANSPORTER DOMAIN-CONTAINING PROTEIN-RELATED"/>
    <property type="match status" value="1"/>
</dbReference>
<evidence type="ECO:0000313" key="10">
    <source>
        <dbReference type="RefSeq" id="XP_055898098.1"/>
    </source>
</evidence>
<feature type="transmembrane region" description="Helical" evidence="7">
    <location>
        <begin position="330"/>
        <end position="352"/>
    </location>
</feature>
<evidence type="ECO:0000259" key="8">
    <source>
        <dbReference type="PROSITE" id="PS50893"/>
    </source>
</evidence>
<dbReference type="InterPro" id="IPR026082">
    <property type="entry name" value="ABCA"/>
</dbReference>
<accession>A0A9W3BF87</accession>
<feature type="transmembrane region" description="Helical" evidence="7">
    <location>
        <begin position="234"/>
        <end position="255"/>
    </location>
</feature>
<dbReference type="Pfam" id="PF00005">
    <property type="entry name" value="ABC_tran"/>
    <property type="match status" value="2"/>
</dbReference>
<evidence type="ECO:0000256" key="2">
    <source>
        <dbReference type="ARBA" id="ARBA00022692"/>
    </source>
</evidence>
<dbReference type="InterPro" id="IPR003593">
    <property type="entry name" value="AAA+_ATPase"/>
</dbReference>
<proteinExistence type="predicted"/>
<keyword evidence="4" id="KW-0067">ATP-binding</keyword>
<feature type="domain" description="ABC transporter" evidence="8">
    <location>
        <begin position="1303"/>
        <end position="1537"/>
    </location>
</feature>
<dbReference type="PROSITE" id="PS50893">
    <property type="entry name" value="ABC_TRANSPORTER_2"/>
    <property type="match status" value="2"/>
</dbReference>
<dbReference type="PANTHER" id="PTHR19229">
    <property type="entry name" value="ATP-BINDING CASSETTE TRANSPORTER SUBFAMILY A ABCA"/>
    <property type="match status" value="1"/>
</dbReference>
<evidence type="ECO:0000256" key="4">
    <source>
        <dbReference type="ARBA" id="ARBA00022840"/>
    </source>
</evidence>
<dbReference type="GO" id="GO:0005524">
    <property type="term" value="F:ATP binding"/>
    <property type="evidence" value="ECO:0007669"/>
    <property type="project" value="UniProtKB-KW"/>
</dbReference>
<dbReference type="InterPro" id="IPR003439">
    <property type="entry name" value="ABC_transporter-like_ATP-bd"/>
</dbReference>
<dbReference type="OrthoDB" id="7429767at2759"/>
<dbReference type="InterPro" id="IPR013525">
    <property type="entry name" value="ABC2_TM"/>
</dbReference>
<comment type="subcellular location">
    <subcellularLocation>
        <location evidence="1">Membrane</location>
        <topology evidence="1">Multi-pass membrane protein</topology>
    </subcellularLocation>
</comment>
<evidence type="ECO:0000313" key="9">
    <source>
        <dbReference type="Proteomes" id="UP001165740"/>
    </source>
</evidence>
<dbReference type="GO" id="GO:0016020">
    <property type="term" value="C:membrane"/>
    <property type="evidence" value="ECO:0007669"/>
    <property type="project" value="UniProtKB-SubCell"/>
</dbReference>
<dbReference type="SMART" id="SM00382">
    <property type="entry name" value="AAA"/>
    <property type="match status" value="2"/>
</dbReference>
<evidence type="ECO:0000256" key="3">
    <source>
        <dbReference type="ARBA" id="ARBA00022741"/>
    </source>
</evidence>
<feature type="domain" description="ABC transporter" evidence="8">
    <location>
        <begin position="452"/>
        <end position="694"/>
    </location>
</feature>
<dbReference type="RefSeq" id="XP_055898098.1">
    <property type="nucleotide sequence ID" value="XM_056042123.1"/>
</dbReference>
<feature type="transmembrane region" description="Helical" evidence="7">
    <location>
        <begin position="1041"/>
        <end position="1060"/>
    </location>
</feature>
<dbReference type="OMA" id="YIQVENM"/>
<feature type="transmembrane region" description="Helical" evidence="7">
    <location>
        <begin position="1094"/>
        <end position="1112"/>
    </location>
</feature>
<evidence type="ECO:0000256" key="7">
    <source>
        <dbReference type="SAM" id="Phobius"/>
    </source>
</evidence>
<feature type="transmembrane region" description="Helical" evidence="7">
    <location>
        <begin position="21"/>
        <end position="44"/>
    </location>
</feature>
<evidence type="ECO:0000256" key="1">
    <source>
        <dbReference type="ARBA" id="ARBA00004141"/>
    </source>
</evidence>
<keyword evidence="3" id="KW-0547">Nucleotide-binding</keyword>
<gene>
    <name evidence="10" type="primary">LOC106071991</name>
</gene>
<feature type="transmembrane region" description="Helical" evidence="7">
    <location>
        <begin position="1148"/>
        <end position="1169"/>
    </location>
</feature>
<dbReference type="InterPro" id="IPR027417">
    <property type="entry name" value="P-loop_NTPase"/>
</dbReference>